<dbReference type="InterPro" id="IPR003735">
    <property type="entry name" value="Metal_Tscrpt_repr"/>
</dbReference>
<evidence type="ECO:0008006" key="5">
    <source>
        <dbReference type="Google" id="ProtNLM"/>
    </source>
</evidence>
<protein>
    <recommendedName>
        <fullName evidence="5">Transcriptional regulator</fullName>
    </recommendedName>
</protein>
<evidence type="ECO:0000256" key="1">
    <source>
        <dbReference type="ARBA" id="ARBA00005428"/>
    </source>
</evidence>
<dbReference type="Proteomes" id="UP000070687">
    <property type="component" value="Unassembled WGS sequence"/>
</dbReference>
<dbReference type="AlphaFoldDB" id="A0A133NWB3"/>
<comment type="similarity">
    <text evidence="1">Belongs to the CsoR family.</text>
</comment>
<reference evidence="3 4" key="1">
    <citation type="submission" date="2016-01" db="EMBL/GenBank/DDBJ databases">
        <authorList>
            <person name="Oliw E.H."/>
        </authorList>
    </citation>
    <scope>NUCLEOTIDE SEQUENCE [LARGE SCALE GENOMIC DNA]</scope>
    <source>
        <strain evidence="3 4">PSS_7772B</strain>
    </source>
</reference>
<evidence type="ECO:0000256" key="2">
    <source>
        <dbReference type="ARBA" id="ARBA00023008"/>
    </source>
</evidence>
<keyword evidence="2" id="KW-0186">Copper</keyword>
<dbReference type="PATRIC" id="fig|2702.100.peg.770"/>
<dbReference type="PANTHER" id="PTHR33677">
    <property type="entry name" value="TRANSCRIPTIONAL REPRESSOR FRMR-RELATED"/>
    <property type="match status" value="1"/>
</dbReference>
<dbReference type="Gene3D" id="1.20.58.1000">
    <property type="entry name" value="Metal-sensitive repressor, helix protomer"/>
    <property type="match status" value="1"/>
</dbReference>
<proteinExistence type="inferred from homology"/>
<evidence type="ECO:0000313" key="4">
    <source>
        <dbReference type="Proteomes" id="UP000070687"/>
    </source>
</evidence>
<dbReference type="GO" id="GO:0003677">
    <property type="term" value="F:DNA binding"/>
    <property type="evidence" value="ECO:0007669"/>
    <property type="project" value="InterPro"/>
</dbReference>
<dbReference type="GO" id="GO:0045892">
    <property type="term" value="P:negative regulation of DNA-templated transcription"/>
    <property type="evidence" value="ECO:0007669"/>
    <property type="project" value="UniProtKB-ARBA"/>
</dbReference>
<dbReference type="EMBL" id="LRQB01000044">
    <property type="protein sequence ID" value="KXA20603.1"/>
    <property type="molecule type" value="Genomic_DNA"/>
</dbReference>
<name>A0A133NWB3_GARVA</name>
<dbReference type="GO" id="GO:0046872">
    <property type="term" value="F:metal ion binding"/>
    <property type="evidence" value="ECO:0007669"/>
    <property type="project" value="InterPro"/>
</dbReference>
<dbReference type="Pfam" id="PF02583">
    <property type="entry name" value="Trns_repr_metal"/>
    <property type="match status" value="1"/>
</dbReference>
<accession>A0A133NWB3</accession>
<sequence length="109" mass="11990">MVLYSGGLGKVAMSDYDIDKKKLLVRLHRVQGQLIAINTMIEHDAKCQDILMQLSASTAALHSLAVVIARESVNNRIHRATQVGTSKAAEDAMGDVSEIINRLLRYEKA</sequence>
<comment type="caution">
    <text evidence="3">The sequence shown here is derived from an EMBL/GenBank/DDBJ whole genome shotgun (WGS) entry which is preliminary data.</text>
</comment>
<evidence type="ECO:0000313" key="3">
    <source>
        <dbReference type="EMBL" id="KXA20603.1"/>
    </source>
</evidence>
<gene>
    <name evidence="3" type="ORF">HMPREF3208_00791</name>
</gene>
<dbReference type="InterPro" id="IPR038390">
    <property type="entry name" value="Metal_Tscrpt_repr_sf"/>
</dbReference>
<dbReference type="CDD" id="cd10148">
    <property type="entry name" value="CsoR-like_DUF156"/>
    <property type="match status" value="1"/>
</dbReference>
<organism evidence="3 4">
    <name type="scientific">Gardnerella vaginalis</name>
    <dbReference type="NCBI Taxonomy" id="2702"/>
    <lineage>
        <taxon>Bacteria</taxon>
        <taxon>Bacillati</taxon>
        <taxon>Actinomycetota</taxon>
        <taxon>Actinomycetes</taxon>
        <taxon>Bifidobacteriales</taxon>
        <taxon>Bifidobacteriaceae</taxon>
        <taxon>Gardnerella</taxon>
    </lineage>
</organism>